<evidence type="ECO:0000256" key="3">
    <source>
        <dbReference type="ARBA" id="ARBA00022833"/>
    </source>
</evidence>
<accession>A0A9E8Z0Z1</accession>
<dbReference type="PANTHER" id="PTHR33400:SF2">
    <property type="entry name" value="ZINC FINGER CCCH DOMAIN-CONTAINING PROTEIN 6"/>
    <property type="match status" value="1"/>
</dbReference>
<evidence type="ECO:0000256" key="6">
    <source>
        <dbReference type="SAM" id="MobiDB-lite"/>
    </source>
</evidence>
<feature type="zinc finger region" description="C3H1-type" evidence="5">
    <location>
        <begin position="415"/>
        <end position="443"/>
    </location>
</feature>
<feature type="region of interest" description="Disordered" evidence="6">
    <location>
        <begin position="241"/>
        <end position="301"/>
    </location>
</feature>
<dbReference type="SUPFAM" id="SSF90229">
    <property type="entry name" value="CCCH zinc finger"/>
    <property type="match status" value="1"/>
</dbReference>
<dbReference type="AlphaFoldDB" id="A0A9E8Z0Z1"/>
<keyword evidence="2 5" id="KW-0863">Zinc-finger</keyword>
<feature type="domain" description="C3H1-type" evidence="7">
    <location>
        <begin position="415"/>
        <end position="443"/>
    </location>
</feature>
<evidence type="ECO:0000256" key="4">
    <source>
        <dbReference type="ARBA" id="ARBA00023125"/>
    </source>
</evidence>
<dbReference type="GO" id="GO:0003677">
    <property type="term" value="F:DNA binding"/>
    <property type="evidence" value="ECO:0007669"/>
    <property type="project" value="UniProtKB-KW"/>
</dbReference>
<dbReference type="InterPro" id="IPR000571">
    <property type="entry name" value="Znf_CCCH"/>
</dbReference>
<feature type="compositionally biased region" description="Polar residues" evidence="6">
    <location>
        <begin position="169"/>
        <end position="189"/>
    </location>
</feature>
<organism evidence="8">
    <name type="scientific">Pogostemon cablin</name>
    <name type="common">Patchouli</name>
    <name type="synonym">Mentha cablin</name>
    <dbReference type="NCBI Taxonomy" id="28511"/>
    <lineage>
        <taxon>Eukaryota</taxon>
        <taxon>Viridiplantae</taxon>
        <taxon>Streptophyta</taxon>
        <taxon>Embryophyta</taxon>
        <taxon>Tracheophyta</taxon>
        <taxon>Spermatophyta</taxon>
        <taxon>Magnoliopsida</taxon>
        <taxon>eudicotyledons</taxon>
        <taxon>Gunneridae</taxon>
        <taxon>Pentapetalae</taxon>
        <taxon>asterids</taxon>
        <taxon>lamiids</taxon>
        <taxon>Lamiales</taxon>
        <taxon>Lamiaceae</taxon>
        <taxon>Lamioideae</taxon>
        <taxon>Pogostemoneae</taxon>
        <taxon>Pogostemon</taxon>
    </lineage>
</organism>
<evidence type="ECO:0000259" key="7">
    <source>
        <dbReference type="PROSITE" id="PS50103"/>
    </source>
</evidence>
<keyword evidence="3 5" id="KW-0862">Zinc</keyword>
<feature type="compositionally biased region" description="Polar residues" evidence="6">
    <location>
        <begin position="286"/>
        <end position="297"/>
    </location>
</feature>
<evidence type="ECO:0000256" key="5">
    <source>
        <dbReference type="PROSITE-ProRule" id="PRU00723"/>
    </source>
</evidence>
<dbReference type="SMR" id="A0A9E8Z0Z1"/>
<name>A0A9E8Z0Z1_POGCB</name>
<evidence type="ECO:0000256" key="1">
    <source>
        <dbReference type="ARBA" id="ARBA00022723"/>
    </source>
</evidence>
<feature type="compositionally biased region" description="Low complexity" evidence="6">
    <location>
        <begin position="242"/>
        <end position="256"/>
    </location>
</feature>
<dbReference type="InterPro" id="IPR036855">
    <property type="entry name" value="Znf_CCCH_sf"/>
</dbReference>
<evidence type="ECO:0000256" key="2">
    <source>
        <dbReference type="ARBA" id="ARBA00022771"/>
    </source>
</evidence>
<sequence length="468" mass="50757">MGGSQKSKRVTWASDVNLCQVRLFLSEDSPSQVGLGTQDHLQAKALWPTHAGGAGPDDNLPPGFEGIQPANPWTVKLSQIPIVKWKCPPRFELNSVWRVVAGEESKEVETQNQRESRVLEAIYPRPSAIPLNPSALVGVEETINSGQHVPVVPITSTEDEDASVDPSPMISQPPHSSHGTFSSQGNTAVKPTANGFPVEQEIVAAAHAALSSLMPNDQGNLIDRELLIKILSNPKMVEQLTSHAASSSAQSLPSSSNFHGPQHTPSSVGMKNFASSSSPGMSSTSTQYMTNMRSPPKNSYDPVNVAINRRDPVSAHVTRPELAPPSMAPAPGPFYPQCRIGPIHNVRPSLPEVIPAPSPSVGAPVKDINYYKSLIQQHGGERREPVPQFAHQSNLVSGPNQEAMNMMMKPHDSKPKIMKPCIYFNSPRGCRNGANCMYQHDVMTQQKANNIPEVQSSKRMKLDREITG</sequence>
<evidence type="ECO:0000313" key="8">
    <source>
        <dbReference type="EMBL" id="WAK99696.1"/>
    </source>
</evidence>
<keyword evidence="4" id="KW-0238">DNA-binding</keyword>
<feature type="compositionally biased region" description="Polar residues" evidence="6">
    <location>
        <begin position="257"/>
        <end position="269"/>
    </location>
</feature>
<proteinExistence type="evidence at transcript level"/>
<feature type="compositionally biased region" description="Low complexity" evidence="6">
    <location>
        <begin position="275"/>
        <end position="285"/>
    </location>
</feature>
<dbReference type="PANTHER" id="PTHR33400">
    <property type="entry name" value="ZINC FINGER CCCH DOMAIN-CONTAINING PROTEIN 6-RELATED"/>
    <property type="match status" value="1"/>
</dbReference>
<dbReference type="EMBL" id="OM744709">
    <property type="protein sequence ID" value="WAK99696.1"/>
    <property type="molecule type" value="mRNA"/>
</dbReference>
<dbReference type="GO" id="GO:0008270">
    <property type="term" value="F:zinc ion binding"/>
    <property type="evidence" value="ECO:0007669"/>
    <property type="project" value="UniProtKB-KW"/>
</dbReference>
<dbReference type="PROSITE" id="PS50103">
    <property type="entry name" value="ZF_C3H1"/>
    <property type="match status" value="1"/>
</dbReference>
<keyword evidence="1 5" id="KW-0479">Metal-binding</keyword>
<feature type="region of interest" description="Disordered" evidence="6">
    <location>
        <begin position="158"/>
        <end position="192"/>
    </location>
</feature>
<protein>
    <submittedName>
        <fullName evidence="8">C3H</fullName>
    </submittedName>
</protein>
<reference evidence="8" key="1">
    <citation type="submission" date="2022-02" db="EMBL/GenBank/DDBJ databases">
        <authorList>
            <person name="Chen L. Jr."/>
        </authorList>
    </citation>
    <scope>NUCLEOTIDE SEQUENCE</scope>
</reference>